<dbReference type="InterPro" id="IPR011226">
    <property type="entry name" value="ATP-grasp_fam"/>
</dbReference>
<dbReference type="EMBL" id="BJXB01000001">
    <property type="protein sequence ID" value="GEM44398.1"/>
    <property type="molecule type" value="Genomic_DNA"/>
</dbReference>
<proteinExistence type="predicted"/>
<protein>
    <recommendedName>
        <fullName evidence="3">ATP-grasp domain-containing protein</fullName>
    </recommendedName>
</protein>
<dbReference type="OrthoDB" id="9803907at2"/>
<evidence type="ECO:0000313" key="2">
    <source>
        <dbReference type="Proteomes" id="UP000321306"/>
    </source>
</evidence>
<dbReference type="Proteomes" id="UP000321306">
    <property type="component" value="Unassembled WGS sequence"/>
</dbReference>
<dbReference type="SUPFAM" id="SSF56059">
    <property type="entry name" value="Glutathione synthetase ATP-binding domain-like"/>
    <property type="match status" value="1"/>
</dbReference>
<comment type="caution">
    <text evidence="1">The sequence shown here is derived from an EMBL/GenBank/DDBJ whole genome shotgun (WGS) entry which is preliminary data.</text>
</comment>
<dbReference type="RefSeq" id="WP_146881564.1">
    <property type="nucleotide sequence ID" value="NZ_BJXB01000001.1"/>
</dbReference>
<evidence type="ECO:0008006" key="3">
    <source>
        <dbReference type="Google" id="ProtNLM"/>
    </source>
</evidence>
<dbReference type="PIRSF" id="PIRSF029120">
    <property type="entry name" value="UCP029120"/>
    <property type="match status" value="1"/>
</dbReference>
<reference evidence="1 2" key="1">
    <citation type="submission" date="2019-07" db="EMBL/GenBank/DDBJ databases">
        <title>Whole genome shotgun sequence of Deinococcus cellulosilyticus NBRC 106333.</title>
        <authorList>
            <person name="Hosoyama A."/>
            <person name="Uohara A."/>
            <person name="Ohji S."/>
            <person name="Ichikawa N."/>
        </authorList>
    </citation>
    <scope>NUCLEOTIDE SEQUENCE [LARGE SCALE GENOMIC DNA]</scope>
    <source>
        <strain evidence="1 2">NBRC 106333</strain>
    </source>
</reference>
<evidence type="ECO:0000313" key="1">
    <source>
        <dbReference type="EMBL" id="GEM44398.1"/>
    </source>
</evidence>
<name>A0A511MVV9_DEIC1</name>
<dbReference type="Pfam" id="PF15632">
    <property type="entry name" value="ATPgrasp_Ter"/>
    <property type="match status" value="1"/>
</dbReference>
<dbReference type="Gene3D" id="3.30.470.20">
    <property type="entry name" value="ATP-grasp fold, B domain"/>
    <property type="match status" value="1"/>
</dbReference>
<dbReference type="Gene3D" id="3.40.50.20">
    <property type="match status" value="1"/>
</dbReference>
<sequence>MKTRVWFNKGFSVLHHVLQAMHATGQWELHATHTTQEAPMLYGPWHHELEPKGVIGKDYVAWALEYCRKHRIEVFFPSKEKSIIEKHKAEFEAIGTKVVVAASAETMRLLDHKSEFLASFPTGICPIPNYRTFHTLAEFEQAVLELGGETEPLCFKPSVGIYASGFRMLRRRSRMTLLLGNELYAMSYKEAREYFGNNKKFTEMLLMQLCEGVERSIDCVALDGELAQCVIRSKSQEGGSQISEENPEVEQIVRGITRHYGLSGIFNMQLKDRQGVPNMLEINPRPSGGIHMSITAGLNFGHYAALLALGRIRPDEVPAPKRKVKMMSFSSSLLVREEVMEEVH</sequence>
<keyword evidence="2" id="KW-1185">Reference proteome</keyword>
<organism evidence="1 2">
    <name type="scientific">Deinococcus cellulosilyticus (strain DSM 18568 / NBRC 106333 / KACC 11606 / 5516J-15)</name>
    <dbReference type="NCBI Taxonomy" id="1223518"/>
    <lineage>
        <taxon>Bacteria</taxon>
        <taxon>Thermotogati</taxon>
        <taxon>Deinococcota</taxon>
        <taxon>Deinococci</taxon>
        <taxon>Deinococcales</taxon>
        <taxon>Deinococcaceae</taxon>
        <taxon>Deinococcus</taxon>
    </lineage>
</organism>
<accession>A0A511MVV9</accession>
<gene>
    <name evidence="1" type="ORF">DC3_00330</name>
</gene>
<dbReference type="AlphaFoldDB" id="A0A511MVV9"/>